<accession>A0ABX0WZV3</accession>
<dbReference type="InterPro" id="IPR016364">
    <property type="entry name" value="Surface_antigen_Rickettsia"/>
</dbReference>
<dbReference type="Proteomes" id="UP000556869">
    <property type="component" value="Unassembled WGS sequence"/>
</dbReference>
<evidence type="ECO:0000313" key="11">
    <source>
        <dbReference type="Proteomes" id="UP000556869"/>
    </source>
</evidence>
<sequence>MGKLNMKFRQIVIPVVMTAFIAGCAQDQGQKQTAGTLLGAVGGAVAGAQFGKGSGQLVGVALGTLAGAFIGSEVGKSLDNADRAIMAKSTQRTLEATPTGQTTTWNNPDTGVQGTVTPTRTYQEPKTQEYCREYQQTVMIGGQEETAYGTACRQPDGSWKVVN</sequence>
<evidence type="ECO:0000256" key="2">
    <source>
        <dbReference type="ARBA" id="ARBA00008681"/>
    </source>
</evidence>
<dbReference type="Pfam" id="PF05433">
    <property type="entry name" value="Rick_17kDa_Anti"/>
    <property type="match status" value="1"/>
</dbReference>
<dbReference type="PIRSF" id="PIRSF002721">
    <property type="entry name" value="Surface_antigen_Rickettsia"/>
    <property type="match status" value="1"/>
</dbReference>
<proteinExistence type="inferred from homology"/>
<dbReference type="Pfam" id="PF16998">
    <property type="entry name" value="17kDa_Anti_2"/>
    <property type="match status" value="1"/>
</dbReference>
<evidence type="ECO:0000256" key="1">
    <source>
        <dbReference type="ARBA" id="ARBA00004459"/>
    </source>
</evidence>
<feature type="region of interest" description="Disordered" evidence="7">
    <location>
        <begin position="90"/>
        <end position="118"/>
    </location>
</feature>
<reference evidence="10 11" key="1">
    <citation type="submission" date="2020-03" db="EMBL/GenBank/DDBJ databases">
        <title>Genomic Encyclopedia of Type Strains, Phase IV (KMG-IV): sequencing the most valuable type-strain genomes for metagenomic binning, comparative biology and taxonomic classification.</title>
        <authorList>
            <person name="Goeker M."/>
        </authorList>
    </citation>
    <scope>NUCLEOTIDE SEQUENCE [LARGE SCALE GENOMIC DNA]</scope>
    <source>
        <strain evidence="10 11">DSM 18888</strain>
    </source>
</reference>
<evidence type="ECO:0000259" key="8">
    <source>
        <dbReference type="Pfam" id="PF05433"/>
    </source>
</evidence>
<evidence type="ECO:0000256" key="4">
    <source>
        <dbReference type="ARBA" id="ARBA00022729"/>
    </source>
</evidence>
<dbReference type="EMBL" id="JAATJD010000002">
    <property type="protein sequence ID" value="NJB74803.1"/>
    <property type="molecule type" value="Genomic_DNA"/>
</dbReference>
<organism evidence="10 11">
    <name type="scientific">Thalassospira tepidiphila</name>
    <dbReference type="NCBI Taxonomy" id="393657"/>
    <lineage>
        <taxon>Bacteria</taxon>
        <taxon>Pseudomonadati</taxon>
        <taxon>Pseudomonadota</taxon>
        <taxon>Alphaproteobacteria</taxon>
        <taxon>Rhodospirillales</taxon>
        <taxon>Thalassospiraceae</taxon>
        <taxon>Thalassospira</taxon>
    </lineage>
</organism>
<evidence type="ECO:0000259" key="9">
    <source>
        <dbReference type="Pfam" id="PF16998"/>
    </source>
</evidence>
<evidence type="ECO:0000256" key="3">
    <source>
        <dbReference type="ARBA" id="ARBA00015281"/>
    </source>
</evidence>
<dbReference type="InterPro" id="IPR032635">
    <property type="entry name" value="Anti_2"/>
</dbReference>
<keyword evidence="11" id="KW-1185">Reference proteome</keyword>
<evidence type="ECO:0000256" key="7">
    <source>
        <dbReference type="SAM" id="MobiDB-lite"/>
    </source>
</evidence>
<feature type="domain" description="Surface antigen" evidence="9">
    <location>
        <begin position="94"/>
        <end position="163"/>
    </location>
</feature>
<keyword evidence="5" id="KW-0564">Palmitate</keyword>
<feature type="domain" description="Glycine zipper 2TM" evidence="8">
    <location>
        <begin position="34"/>
        <end position="75"/>
    </location>
</feature>
<protein>
    <recommendedName>
        <fullName evidence="3">17 kDa surface antigen</fullName>
    </recommendedName>
</protein>
<keyword evidence="4" id="KW-0732">Signal</keyword>
<dbReference type="InterPro" id="IPR008816">
    <property type="entry name" value="Gly_zipper_2TM_dom"/>
</dbReference>
<comment type="similarity">
    <text evidence="2">Belongs to the rickettsiale 17 kDa surface antigen family.</text>
</comment>
<name>A0ABX0WZV3_9PROT</name>
<dbReference type="PROSITE" id="PS51257">
    <property type="entry name" value="PROKAR_LIPOPROTEIN"/>
    <property type="match status" value="1"/>
</dbReference>
<comment type="caution">
    <text evidence="10">The sequence shown here is derived from an EMBL/GenBank/DDBJ whole genome shotgun (WGS) entry which is preliminary data.</text>
</comment>
<evidence type="ECO:0000256" key="5">
    <source>
        <dbReference type="ARBA" id="ARBA00023139"/>
    </source>
</evidence>
<comment type="subcellular location">
    <subcellularLocation>
        <location evidence="1">Cell outer membrane</location>
        <topology evidence="1">Lipid-anchor</topology>
    </subcellularLocation>
</comment>
<keyword evidence="6" id="KW-0449">Lipoprotein</keyword>
<evidence type="ECO:0000256" key="6">
    <source>
        <dbReference type="ARBA" id="ARBA00023288"/>
    </source>
</evidence>
<evidence type="ECO:0000313" key="10">
    <source>
        <dbReference type="EMBL" id="NJB74803.1"/>
    </source>
</evidence>
<gene>
    <name evidence="10" type="ORF">GGR96_001895</name>
</gene>